<feature type="transmembrane region" description="Helical" evidence="9">
    <location>
        <begin position="1473"/>
        <end position="1494"/>
    </location>
</feature>
<evidence type="ECO:0000256" key="4">
    <source>
        <dbReference type="ARBA" id="ARBA00022741"/>
    </source>
</evidence>
<dbReference type="PROSITE" id="PS00211">
    <property type="entry name" value="ABC_TRANSPORTER_1"/>
    <property type="match status" value="2"/>
</dbReference>
<dbReference type="OMA" id="MVGYCAQ"/>
<dbReference type="PROSITE" id="PS50929">
    <property type="entry name" value="ABC_TM1F"/>
    <property type="match status" value="2"/>
</dbReference>
<dbReference type="GO" id="GO:0140359">
    <property type="term" value="F:ABC-type transporter activity"/>
    <property type="evidence" value="ECO:0007669"/>
    <property type="project" value="InterPro"/>
</dbReference>
<dbReference type="InterPro" id="IPR036640">
    <property type="entry name" value="ABC1_TM_sf"/>
</dbReference>
<dbReference type="PANTHER" id="PTHR24223">
    <property type="entry name" value="ATP-BINDING CASSETTE SUB-FAMILY C"/>
    <property type="match status" value="1"/>
</dbReference>
<reference evidence="13" key="1">
    <citation type="journal article" date="2017" name="Genome Biol.">
        <title>Comparative genomics reveals high biological diversity and specific adaptations in the industrially and medically important fungal genus Aspergillus.</title>
        <authorList>
            <person name="de Vries R.P."/>
            <person name="Riley R."/>
            <person name="Wiebenga A."/>
            <person name="Aguilar-Osorio G."/>
            <person name="Amillis S."/>
            <person name="Uchima C.A."/>
            <person name="Anderluh G."/>
            <person name="Asadollahi M."/>
            <person name="Askin M."/>
            <person name="Barry K."/>
            <person name="Battaglia E."/>
            <person name="Bayram O."/>
            <person name="Benocci T."/>
            <person name="Braus-Stromeyer S.A."/>
            <person name="Caldana C."/>
            <person name="Canovas D."/>
            <person name="Cerqueira G.C."/>
            <person name="Chen F."/>
            <person name="Chen W."/>
            <person name="Choi C."/>
            <person name="Clum A."/>
            <person name="Dos Santos R.A."/>
            <person name="Damasio A.R."/>
            <person name="Diallinas G."/>
            <person name="Emri T."/>
            <person name="Fekete E."/>
            <person name="Flipphi M."/>
            <person name="Freyberg S."/>
            <person name="Gallo A."/>
            <person name="Gournas C."/>
            <person name="Habgood R."/>
            <person name="Hainaut M."/>
            <person name="Harispe M.L."/>
            <person name="Henrissat B."/>
            <person name="Hilden K.S."/>
            <person name="Hope R."/>
            <person name="Hossain A."/>
            <person name="Karabika E."/>
            <person name="Karaffa L."/>
            <person name="Karanyi Z."/>
            <person name="Krasevec N."/>
            <person name="Kuo A."/>
            <person name="Kusch H."/>
            <person name="LaButti K."/>
            <person name="Lagendijk E.L."/>
            <person name="Lapidus A."/>
            <person name="Levasseur A."/>
            <person name="Lindquist E."/>
            <person name="Lipzen A."/>
            <person name="Logrieco A.F."/>
            <person name="MacCabe A."/>
            <person name="Maekelae M.R."/>
            <person name="Malavazi I."/>
            <person name="Melin P."/>
            <person name="Meyer V."/>
            <person name="Mielnichuk N."/>
            <person name="Miskei M."/>
            <person name="Molnar A.P."/>
            <person name="Mule G."/>
            <person name="Ngan C.Y."/>
            <person name="Orejas M."/>
            <person name="Orosz E."/>
            <person name="Ouedraogo J.P."/>
            <person name="Overkamp K.M."/>
            <person name="Park H.-S."/>
            <person name="Perrone G."/>
            <person name="Piumi F."/>
            <person name="Punt P.J."/>
            <person name="Ram A.F."/>
            <person name="Ramon A."/>
            <person name="Rauscher S."/>
            <person name="Record E."/>
            <person name="Riano-Pachon D.M."/>
            <person name="Robert V."/>
            <person name="Roehrig J."/>
            <person name="Ruller R."/>
            <person name="Salamov A."/>
            <person name="Salih N.S."/>
            <person name="Samson R.A."/>
            <person name="Sandor E."/>
            <person name="Sanguinetti M."/>
            <person name="Schuetze T."/>
            <person name="Sepcic K."/>
            <person name="Shelest E."/>
            <person name="Sherlock G."/>
            <person name="Sophianopoulou V."/>
            <person name="Squina F.M."/>
            <person name="Sun H."/>
            <person name="Susca A."/>
            <person name="Todd R.B."/>
            <person name="Tsang A."/>
            <person name="Unkles S.E."/>
            <person name="van de Wiele N."/>
            <person name="van Rossen-Uffink D."/>
            <person name="Oliveira J.V."/>
            <person name="Vesth T.C."/>
            <person name="Visser J."/>
            <person name="Yu J.-H."/>
            <person name="Zhou M."/>
            <person name="Andersen M.R."/>
            <person name="Archer D.B."/>
            <person name="Baker S.E."/>
            <person name="Benoit I."/>
            <person name="Brakhage A.A."/>
            <person name="Braus G.H."/>
            <person name="Fischer R."/>
            <person name="Frisvad J.C."/>
            <person name="Goldman G.H."/>
            <person name="Houbraken J."/>
            <person name="Oakley B."/>
            <person name="Pocsi I."/>
            <person name="Scazzocchio C."/>
            <person name="Seiboth B."/>
            <person name="vanKuyk P.A."/>
            <person name="Wortman J."/>
            <person name="Dyer P.S."/>
            <person name="Grigoriev I.V."/>
        </authorList>
    </citation>
    <scope>NUCLEOTIDE SEQUENCE [LARGE SCALE GENOMIC DNA]</scope>
    <source>
        <strain evidence="13">ITEM 5010</strain>
    </source>
</reference>
<keyword evidence="6 9" id="KW-1133">Transmembrane helix</keyword>
<evidence type="ECO:0000256" key="1">
    <source>
        <dbReference type="ARBA" id="ARBA00004141"/>
    </source>
</evidence>
<evidence type="ECO:0000313" key="12">
    <source>
        <dbReference type="EMBL" id="OOF92799.1"/>
    </source>
</evidence>
<dbReference type="InterPro" id="IPR011527">
    <property type="entry name" value="ABC1_TM_dom"/>
</dbReference>
<dbReference type="SUPFAM" id="SSF90123">
    <property type="entry name" value="ABC transporter transmembrane region"/>
    <property type="match status" value="2"/>
</dbReference>
<dbReference type="STRING" id="602072.A0A1R3RE88"/>
<dbReference type="SUPFAM" id="SSF52540">
    <property type="entry name" value="P-loop containing nucleoside triphosphate hydrolases"/>
    <property type="match status" value="2"/>
</dbReference>
<dbReference type="InterPro" id="IPR010482">
    <property type="entry name" value="TECPR1-like_DysF"/>
</dbReference>
<evidence type="ECO:0000256" key="8">
    <source>
        <dbReference type="SAM" id="MobiDB-lite"/>
    </source>
</evidence>
<accession>A0A1R3RE88</accession>
<feature type="transmembrane region" description="Helical" evidence="9">
    <location>
        <begin position="728"/>
        <end position="749"/>
    </location>
</feature>
<feature type="transmembrane region" description="Helical" evidence="9">
    <location>
        <begin position="883"/>
        <end position="904"/>
    </location>
</feature>
<evidence type="ECO:0000256" key="9">
    <source>
        <dbReference type="SAM" id="Phobius"/>
    </source>
</evidence>
<dbReference type="Pfam" id="PF00664">
    <property type="entry name" value="ABC_membrane"/>
    <property type="match status" value="2"/>
</dbReference>
<dbReference type="VEuPathDB" id="FungiDB:ASPCADRAFT_152397"/>
<feature type="transmembrane region" description="Helical" evidence="9">
    <location>
        <begin position="1554"/>
        <end position="1584"/>
    </location>
</feature>
<dbReference type="CDD" id="cd18604">
    <property type="entry name" value="ABC_6TM_VMR1_D2_like"/>
    <property type="match status" value="1"/>
</dbReference>
<keyword evidence="13" id="KW-1185">Reference proteome</keyword>
<dbReference type="Gene3D" id="3.40.50.300">
    <property type="entry name" value="P-loop containing nucleotide triphosphate hydrolases"/>
    <property type="match status" value="2"/>
</dbReference>
<dbReference type="InterPro" id="IPR003593">
    <property type="entry name" value="AAA+_ATPase"/>
</dbReference>
<feature type="domain" description="ABC transmembrane type-1" evidence="11">
    <location>
        <begin position="843"/>
        <end position="1169"/>
    </location>
</feature>
<keyword evidence="4" id="KW-0547">Nucleotide-binding</keyword>
<organism evidence="12 13">
    <name type="scientific">Aspergillus carbonarius (strain ITEM 5010)</name>
    <dbReference type="NCBI Taxonomy" id="602072"/>
    <lineage>
        <taxon>Eukaryota</taxon>
        <taxon>Fungi</taxon>
        <taxon>Dikarya</taxon>
        <taxon>Ascomycota</taxon>
        <taxon>Pezizomycotina</taxon>
        <taxon>Eurotiomycetes</taxon>
        <taxon>Eurotiomycetidae</taxon>
        <taxon>Eurotiales</taxon>
        <taxon>Aspergillaceae</taxon>
        <taxon>Aspergillus</taxon>
        <taxon>Aspergillus subgen. Circumdati</taxon>
    </lineage>
</organism>
<dbReference type="CDD" id="cd03244">
    <property type="entry name" value="ABCC_MRP_domain2"/>
    <property type="match status" value="1"/>
</dbReference>
<dbReference type="OrthoDB" id="6500128at2759"/>
<dbReference type="InterPro" id="IPR050173">
    <property type="entry name" value="ABC_transporter_C-like"/>
</dbReference>
<dbReference type="InterPro" id="IPR027417">
    <property type="entry name" value="P-loop_NTPase"/>
</dbReference>
<keyword evidence="7 9" id="KW-0472">Membrane</keyword>
<dbReference type="Gene3D" id="1.20.1560.10">
    <property type="entry name" value="ABC transporter type 1, transmembrane domain"/>
    <property type="match status" value="2"/>
</dbReference>
<dbReference type="Pfam" id="PF06398">
    <property type="entry name" value="Pex24p"/>
    <property type="match status" value="1"/>
</dbReference>
<keyword evidence="5" id="KW-0067">ATP-binding</keyword>
<dbReference type="FunFam" id="3.40.50.300:FF:001751">
    <property type="entry name" value="ABC bile acid transporter"/>
    <property type="match status" value="1"/>
</dbReference>
<evidence type="ECO:0000256" key="7">
    <source>
        <dbReference type="ARBA" id="ARBA00023136"/>
    </source>
</evidence>
<evidence type="ECO:0000256" key="5">
    <source>
        <dbReference type="ARBA" id="ARBA00022840"/>
    </source>
</evidence>
<feature type="transmembrane region" description="Helical" evidence="9">
    <location>
        <begin position="678"/>
        <end position="695"/>
    </location>
</feature>
<proteinExistence type="predicted"/>
<gene>
    <name evidence="12" type="ORF">ASPCADRAFT_152397</name>
</gene>
<evidence type="ECO:0000259" key="10">
    <source>
        <dbReference type="PROSITE" id="PS50893"/>
    </source>
</evidence>
<feature type="domain" description="ABC transmembrane type-1" evidence="11">
    <location>
        <begin position="1554"/>
        <end position="1793"/>
    </location>
</feature>
<dbReference type="PANTHER" id="PTHR24223:SF415">
    <property type="entry name" value="FI20190P1"/>
    <property type="match status" value="1"/>
</dbReference>
<feature type="transmembrane region" description="Helical" evidence="9">
    <location>
        <begin position="702"/>
        <end position="722"/>
    </location>
</feature>
<evidence type="ECO:0000256" key="3">
    <source>
        <dbReference type="ARBA" id="ARBA00022692"/>
    </source>
</evidence>
<feature type="transmembrane region" description="Helical" evidence="9">
    <location>
        <begin position="651"/>
        <end position="672"/>
    </location>
</feature>
<dbReference type="CDD" id="cd03250">
    <property type="entry name" value="ABCC_MRP_domain1"/>
    <property type="match status" value="1"/>
</dbReference>
<dbReference type="GO" id="GO:0005524">
    <property type="term" value="F:ATP binding"/>
    <property type="evidence" value="ECO:0007669"/>
    <property type="project" value="UniProtKB-KW"/>
</dbReference>
<keyword evidence="2" id="KW-0813">Transport</keyword>
<feature type="region of interest" description="Disordered" evidence="8">
    <location>
        <begin position="466"/>
        <end position="499"/>
    </location>
</feature>
<dbReference type="Pfam" id="PF00005">
    <property type="entry name" value="ABC_tran"/>
    <property type="match status" value="2"/>
</dbReference>
<sequence>MEDHTPDAIVNRDEPVPVIFAEKHEGDAKGSKSGVLKKSVSKAGRSLQDRLFSKILEQVMPVEDVDAESVSTGDKPISTDNKKPAFSLPLMANNFRRFNARIGIVFLFQTRVERLLSWKRSSHTLSFLFIYSFICLDPHLLVILPFAILLFFVMVPAFLARHPPPPSTSTSSITPYYSYQGPALAPAKTIKPASETSKDFFRNMRDLQNCMADFSDVHDATVSAFAPLTNFSNETLSSAVFLTCTFVTALLFLTAHHLPWRYILLVGGNAAILSLHPSFPDIVRSVAEDMLDQTAQHDEVADKKEQGSVDLGGVVIPTSPSAAVSLMSSLANISLDSYPEEREVEVFEIQYRSLAPYSASQWEHFLFSPMPYDPLSPSRIAGDRPKGCRFFEDVQPPTGWAWKGKKWELDLDCREWVVERMITGVGFEVSGSSSESGMASGEIGGWVWDLPPASFRDDDEVASTLGYDDLDSTHSSMRDEQMTKKKGKERASQDYEEKVHTGSNVMGEWRRRRWIRIVHRISMPAVDKQDQTVDDGRDKGLLTATSTTSLGQSQCPTVRIPHYHPPMPVEQEYGADLSCDWIWDSNNARLSPCGMKYLSTIPATVILIAVLSYVSHRIFRAEYPQWTKPFIPEQPMIADLPTDCAKQRMGWVVTLLTISLAGFSTELIRVVLDGWPSDLSLLIAWAAATCLVAVARPRSCSTSFLTFFISVLGVEIAFVTVYDADGSVLATHYVTGVTALIGCVIILAMPLRAPSLPCIDIGGVGQEPSSKLRSPEDNLRLWQFLSVSWMAPLISIGRSRQLQEDDVWFLGFEFQHRRLHEKFRKLKGSVIGRLLHANGIDILIITTIAIVQMVCDFSTPVLLQKLLQAMADGVSSHRVALTYALLSLLLRLVAAQSQVLSLWYGRRSYERSRGEMIMMVYEKALSRKNVFDQQLVDKAEEDGLQEEASPDTAADQKRCMWWSFSIFRRAPRKTKVKQTASMGKIFNLLRGDVYEVAQRFWEIDTLVDKPLGLVIAVVLVWNLLGPSCFLGIVAVIIAQVLNAFVTRILLRRERVRRVATDNRLQVSSQFVEALRHLRWYGWQNHWLRQVMDARQSELNLRIITMLWGIFIRFINTFASGLFPVVALYAYTLLAGNPLRIDIVFPALQLFTMLETRLRDIPSLITVLINASIAMERIEDFMAEPDKEKKDSIDIEPAPIQLEYCSFAWPGRELPVLHEIDLKIPQGLTVVYGKVGAGKTALLQALLGELDRLGGASYVPNEMIGFCAQTPWLQSMSIRENILFSSPYDVQRYKRVLDACALIPDLSNFKHGDLSFVGENGIGLSGGQKARVALARAMYSKARILFLDDPLSALDHNTAETVARKCFSGPLMQNRTVVLVTHRIHLVRHIADQIVLIQKGRAVIEDKHDYSSNASGHPEASSADASEGESESETALAEDTAAVPTKFIEEEHRAEWGVKARVYWKYIKASKYRWWITLIVVLAVYRFTSVGQSWFLKEWGEAYNEALLLFGYSGLNTKSFAGDSITPSAVVNLVNWKPTNPLDEFPAPVEDVRPWLLAFFAITTFQSVVLLIAQLVMLVMVYSAGKTLFQEVMARVSHATFRFFDVTPIGRLMNRLTSDIGVVDGNISEQFQMIAFQAITWISSIIVIASVTPTFLGFSLILTAAFIVVFLRFLPTSQSLRRLEMVSLSPLISNFGELLHGLTTVRAFHAEGRFQDRVIAVVDKFQGMDHFYWSLQSWLMYRFESLSALSTFCLTVLALYTSVSPGLAAFVLVAANNFVASTHALCKQYGQLQMDFVSVERVDELLHVEQEDPGTILPPASWPKYGRDIVFEEVTIRYAPHLDPSLKNVSLRIPGGSTTAIIGRTGSGKSTLAVSLLSVIRPDSGRILIDNLDIAQVNTQALRTRVTFVAQDPVLFPGTIRLNLDPTGEYSDTECADVLKRICSRHGWSLETHVEAGGRNLSQGERQLIGLARAVLRRSSIVILDEATASIDHESSLEIQQVLREEMRESTVITIAHRLEAIKDADYYVMLDQGGVSEQGFVKDM</sequence>
<dbReference type="InterPro" id="IPR017871">
    <property type="entry name" value="ABC_transporter-like_CS"/>
</dbReference>
<feature type="transmembrane region" description="Helical" evidence="9">
    <location>
        <begin position="128"/>
        <end position="159"/>
    </location>
</feature>
<feature type="domain" description="ABC transporter" evidence="10">
    <location>
        <begin position="1199"/>
        <end position="1423"/>
    </location>
</feature>
<evidence type="ECO:0000313" key="13">
    <source>
        <dbReference type="Proteomes" id="UP000188318"/>
    </source>
</evidence>
<feature type="region of interest" description="Disordered" evidence="8">
    <location>
        <begin position="1408"/>
        <end position="1437"/>
    </location>
</feature>
<feature type="domain" description="ABC transporter" evidence="10">
    <location>
        <begin position="1828"/>
        <end position="2044"/>
    </location>
</feature>
<feature type="transmembrane region" description="Helical" evidence="9">
    <location>
        <begin position="842"/>
        <end position="863"/>
    </location>
</feature>
<dbReference type="FunFam" id="3.40.50.300:FF:001577">
    <property type="entry name" value="ABC bile acid transporter"/>
    <property type="match status" value="1"/>
</dbReference>
<keyword evidence="3 9" id="KW-0812">Transmembrane</keyword>
<dbReference type="GO" id="GO:0016887">
    <property type="term" value="F:ATP hydrolysis activity"/>
    <property type="evidence" value="ECO:0007669"/>
    <property type="project" value="InterPro"/>
</dbReference>
<feature type="compositionally biased region" description="Basic and acidic residues" evidence="8">
    <location>
        <begin position="476"/>
        <end position="499"/>
    </location>
</feature>
<feature type="transmembrane region" description="Helical" evidence="9">
    <location>
        <begin position="597"/>
        <end position="614"/>
    </location>
</feature>
<dbReference type="GO" id="GO:0007031">
    <property type="term" value="P:peroxisome organization"/>
    <property type="evidence" value="ECO:0007669"/>
    <property type="project" value="UniProtKB-ARBA"/>
</dbReference>
<evidence type="ECO:0000256" key="2">
    <source>
        <dbReference type="ARBA" id="ARBA00022448"/>
    </source>
</evidence>
<dbReference type="InterPro" id="IPR003439">
    <property type="entry name" value="ABC_transporter-like_ATP-bd"/>
</dbReference>
<dbReference type="Proteomes" id="UP000188318">
    <property type="component" value="Unassembled WGS sequence"/>
</dbReference>
<name>A0A1R3RE88_ASPC5</name>
<dbReference type="EMBL" id="KV907506">
    <property type="protein sequence ID" value="OOF92799.1"/>
    <property type="molecule type" value="Genomic_DNA"/>
</dbReference>
<dbReference type="CDD" id="cd18596">
    <property type="entry name" value="ABC_6TM_VMR1_D1_like"/>
    <property type="match status" value="1"/>
</dbReference>
<comment type="subcellular location">
    <subcellularLocation>
        <location evidence="1">Membrane</location>
        <topology evidence="1">Multi-pass membrane protein</topology>
    </subcellularLocation>
</comment>
<evidence type="ECO:0000256" key="6">
    <source>
        <dbReference type="ARBA" id="ARBA00022989"/>
    </source>
</evidence>
<dbReference type="SMART" id="SM00382">
    <property type="entry name" value="AAA"/>
    <property type="match status" value="2"/>
</dbReference>
<evidence type="ECO:0008006" key="14">
    <source>
        <dbReference type="Google" id="ProtNLM"/>
    </source>
</evidence>
<evidence type="ECO:0000259" key="11">
    <source>
        <dbReference type="PROSITE" id="PS50929"/>
    </source>
</evidence>
<dbReference type="PROSITE" id="PS50893">
    <property type="entry name" value="ABC_TRANSPORTER_2"/>
    <property type="match status" value="2"/>
</dbReference>
<dbReference type="GO" id="GO:0005778">
    <property type="term" value="C:peroxisomal membrane"/>
    <property type="evidence" value="ECO:0007669"/>
    <property type="project" value="UniProtKB-ARBA"/>
</dbReference>
<protein>
    <recommendedName>
        <fullName evidence="14">ABC transporter</fullName>
    </recommendedName>
</protein>